<dbReference type="Proteomes" id="UP001162501">
    <property type="component" value="Chromosome 3"/>
</dbReference>
<protein>
    <submittedName>
        <fullName evidence="1">Uncharacterized protein</fullName>
    </submittedName>
</protein>
<evidence type="ECO:0000313" key="1">
    <source>
        <dbReference type="EMBL" id="CAN0452023.1"/>
    </source>
</evidence>
<organism evidence="1 2">
    <name type="scientific">Rangifer tarandus platyrhynchus</name>
    <name type="common">Svalbard reindeer</name>
    <dbReference type="NCBI Taxonomy" id="3082113"/>
    <lineage>
        <taxon>Eukaryota</taxon>
        <taxon>Metazoa</taxon>
        <taxon>Chordata</taxon>
        <taxon>Craniata</taxon>
        <taxon>Vertebrata</taxon>
        <taxon>Euteleostomi</taxon>
        <taxon>Mammalia</taxon>
        <taxon>Eutheria</taxon>
        <taxon>Laurasiatheria</taxon>
        <taxon>Artiodactyla</taxon>
        <taxon>Ruminantia</taxon>
        <taxon>Pecora</taxon>
        <taxon>Cervidae</taxon>
        <taxon>Odocoileinae</taxon>
        <taxon>Rangifer</taxon>
    </lineage>
</organism>
<reference evidence="1" key="1">
    <citation type="submission" date="2023-05" db="EMBL/GenBank/DDBJ databases">
        <authorList>
            <consortium name="ELIXIR-Norway"/>
        </authorList>
    </citation>
    <scope>NUCLEOTIDE SEQUENCE</scope>
</reference>
<name>A0AC59ZL48_RANTA</name>
<reference evidence="1" key="2">
    <citation type="submission" date="2025-03" db="EMBL/GenBank/DDBJ databases">
        <authorList>
            <consortium name="ELIXIR-Norway"/>
            <consortium name="Elixir Norway"/>
        </authorList>
    </citation>
    <scope>NUCLEOTIDE SEQUENCE</scope>
</reference>
<dbReference type="EMBL" id="OX596087">
    <property type="protein sequence ID" value="CAN0452023.1"/>
    <property type="molecule type" value="Genomic_DNA"/>
</dbReference>
<sequence length="102" mass="11658">MPLLCDLLCNLINVSPPGSAVHGISQAWICTWGWHGFQSHYLRCTVCRVEVDQRPVSLDTGFKSPFIFSCWKDSCWRVFLLSSAKKRKQIKILSGQQLMMPE</sequence>
<gene>
    <name evidence="1" type="ORF">MRATA1EN22A_LOCUS19696</name>
</gene>
<proteinExistence type="predicted"/>
<evidence type="ECO:0000313" key="2">
    <source>
        <dbReference type="Proteomes" id="UP001162501"/>
    </source>
</evidence>
<accession>A0AC59ZL48</accession>